<evidence type="ECO:0000313" key="1">
    <source>
        <dbReference type="EMBL" id="BAT95946.1"/>
    </source>
</evidence>
<name>A0A0S3ST10_PHAAN</name>
<reference evidence="1 2" key="1">
    <citation type="journal article" date="2015" name="Sci. Rep.">
        <title>The power of single molecule real-time sequencing technology in the de novo assembly of a eukaryotic genome.</title>
        <authorList>
            <person name="Sakai H."/>
            <person name="Naito K."/>
            <person name="Ogiso-Tanaka E."/>
            <person name="Takahashi Y."/>
            <person name="Iseki K."/>
            <person name="Muto C."/>
            <person name="Satou K."/>
            <person name="Teruya K."/>
            <person name="Shiroma A."/>
            <person name="Shimoji M."/>
            <person name="Hirano T."/>
            <person name="Itoh T."/>
            <person name="Kaga A."/>
            <person name="Tomooka N."/>
        </authorList>
    </citation>
    <scope>NUCLEOTIDE SEQUENCE [LARGE SCALE GENOMIC DNA]</scope>
    <source>
        <strain evidence="2">cv. Shumari</strain>
    </source>
</reference>
<proteinExistence type="predicted"/>
<dbReference type="EMBL" id="AP015041">
    <property type="protein sequence ID" value="BAT95946.1"/>
    <property type="molecule type" value="Genomic_DNA"/>
</dbReference>
<dbReference type="Proteomes" id="UP000291084">
    <property type="component" value="Chromosome 8"/>
</dbReference>
<protein>
    <submittedName>
        <fullName evidence="1">Uncharacterized protein</fullName>
    </submittedName>
</protein>
<dbReference type="AlphaFoldDB" id="A0A0S3ST10"/>
<sequence length="69" mass="7526">MPVVEPLAQHLVQPAPEPSTPVNAEGSVHSGIEAKAFYLNCLHWKTSDVRLVLEDGSIWKAKLFGASRT</sequence>
<evidence type="ECO:0000313" key="2">
    <source>
        <dbReference type="Proteomes" id="UP000291084"/>
    </source>
</evidence>
<accession>A0A0S3ST10</accession>
<gene>
    <name evidence="1" type="primary">Vigan.08G279400</name>
    <name evidence="1" type="ORF">VIGAN_08279400</name>
</gene>
<organism evidence="1 2">
    <name type="scientific">Vigna angularis var. angularis</name>
    <dbReference type="NCBI Taxonomy" id="157739"/>
    <lineage>
        <taxon>Eukaryota</taxon>
        <taxon>Viridiplantae</taxon>
        <taxon>Streptophyta</taxon>
        <taxon>Embryophyta</taxon>
        <taxon>Tracheophyta</taxon>
        <taxon>Spermatophyta</taxon>
        <taxon>Magnoliopsida</taxon>
        <taxon>eudicotyledons</taxon>
        <taxon>Gunneridae</taxon>
        <taxon>Pentapetalae</taxon>
        <taxon>rosids</taxon>
        <taxon>fabids</taxon>
        <taxon>Fabales</taxon>
        <taxon>Fabaceae</taxon>
        <taxon>Papilionoideae</taxon>
        <taxon>50 kb inversion clade</taxon>
        <taxon>NPAAA clade</taxon>
        <taxon>indigoferoid/millettioid clade</taxon>
        <taxon>Phaseoleae</taxon>
        <taxon>Vigna</taxon>
    </lineage>
</organism>
<keyword evidence="2" id="KW-1185">Reference proteome</keyword>